<organism evidence="2 3">
    <name type="scientific">Desertihabitans brevis</name>
    <dbReference type="NCBI Taxonomy" id="2268447"/>
    <lineage>
        <taxon>Bacteria</taxon>
        <taxon>Bacillati</taxon>
        <taxon>Actinomycetota</taxon>
        <taxon>Actinomycetes</taxon>
        <taxon>Propionibacteriales</taxon>
        <taxon>Propionibacteriaceae</taxon>
        <taxon>Desertihabitans</taxon>
    </lineage>
</organism>
<evidence type="ECO:0000313" key="2">
    <source>
        <dbReference type="EMBL" id="RCK69523.1"/>
    </source>
</evidence>
<name>A0A367YUF7_9ACTN</name>
<keyword evidence="3" id="KW-1185">Reference proteome</keyword>
<gene>
    <name evidence="2" type="ORF">DT076_11700</name>
</gene>
<protein>
    <recommendedName>
        <fullName evidence="1">YbaK/aminoacyl-tRNA synthetase-associated domain-containing protein</fullName>
    </recommendedName>
</protein>
<dbReference type="Pfam" id="PF04073">
    <property type="entry name" value="tRNA_edit"/>
    <property type="match status" value="1"/>
</dbReference>
<dbReference type="RefSeq" id="WP_114126841.1">
    <property type="nucleotide sequence ID" value="NZ_QOUI01000006.1"/>
</dbReference>
<evidence type="ECO:0000313" key="3">
    <source>
        <dbReference type="Proteomes" id="UP000252770"/>
    </source>
</evidence>
<evidence type="ECO:0000259" key="1">
    <source>
        <dbReference type="Pfam" id="PF04073"/>
    </source>
</evidence>
<dbReference type="AlphaFoldDB" id="A0A367YUF7"/>
<reference evidence="2 3" key="1">
    <citation type="submission" date="2018-07" db="EMBL/GenBank/DDBJ databases">
        <title>Desertimonas flava gen. nov. sp. nov.</title>
        <authorList>
            <person name="Liu S."/>
        </authorList>
    </citation>
    <scope>NUCLEOTIDE SEQUENCE [LARGE SCALE GENOMIC DNA]</scope>
    <source>
        <strain evidence="2 3">16Sb5-5</strain>
    </source>
</reference>
<feature type="domain" description="YbaK/aminoacyl-tRNA synthetase-associated" evidence="1">
    <location>
        <begin position="42"/>
        <end position="159"/>
    </location>
</feature>
<dbReference type="InterPro" id="IPR007214">
    <property type="entry name" value="YbaK/aa-tRNA-synth-assoc-dom"/>
</dbReference>
<dbReference type="SUPFAM" id="SSF55826">
    <property type="entry name" value="YbaK/ProRS associated domain"/>
    <property type="match status" value="1"/>
</dbReference>
<comment type="caution">
    <text evidence="2">The sequence shown here is derived from an EMBL/GenBank/DDBJ whole genome shotgun (WGS) entry which is preliminary data.</text>
</comment>
<accession>A0A367YUF7</accession>
<dbReference type="Gene3D" id="3.90.960.10">
    <property type="entry name" value="YbaK/aminoacyl-tRNA synthetase-associated domain"/>
    <property type="match status" value="1"/>
</dbReference>
<sequence>MSTLHREPATGRPDLLAEPVRRALTELPAATAALFEVAEIDPALADTEALCRAFDLPLEASANCVLVTGKRAGELRPAAVLVQASRRADINNVVRRHLDVRKISFTAHEEATAASGMEYGGITPVGLPAGWPVLVDEGVAAEPEVCIGSGVRRSKLFVPGHVMGELPTATVLQLAL</sequence>
<proteinExistence type="predicted"/>
<dbReference type="InterPro" id="IPR036754">
    <property type="entry name" value="YbaK/aa-tRNA-synt-asso_dom_sf"/>
</dbReference>
<dbReference type="EMBL" id="QOUI01000006">
    <property type="protein sequence ID" value="RCK69523.1"/>
    <property type="molecule type" value="Genomic_DNA"/>
</dbReference>
<dbReference type="GO" id="GO:0002161">
    <property type="term" value="F:aminoacyl-tRNA deacylase activity"/>
    <property type="evidence" value="ECO:0007669"/>
    <property type="project" value="InterPro"/>
</dbReference>
<dbReference type="Proteomes" id="UP000252770">
    <property type="component" value="Unassembled WGS sequence"/>
</dbReference>